<dbReference type="GeneID" id="77725002"/>
<dbReference type="GO" id="GO:0008270">
    <property type="term" value="F:zinc ion binding"/>
    <property type="evidence" value="ECO:0007669"/>
    <property type="project" value="InterPro"/>
</dbReference>
<dbReference type="Gene3D" id="3.30.40.210">
    <property type="match status" value="1"/>
</dbReference>
<evidence type="ECO:0000256" key="5">
    <source>
        <dbReference type="ARBA" id="ARBA00023163"/>
    </source>
</evidence>
<evidence type="ECO:0000313" key="11">
    <source>
        <dbReference type="Proteomes" id="UP001164286"/>
    </source>
</evidence>
<dbReference type="Proteomes" id="UP001164286">
    <property type="component" value="Unassembled WGS sequence"/>
</dbReference>
<evidence type="ECO:0000256" key="8">
    <source>
        <dbReference type="PIRNR" id="PIRNR025023"/>
    </source>
</evidence>
<evidence type="ECO:0000313" key="10">
    <source>
        <dbReference type="EMBL" id="KAI9633987.1"/>
    </source>
</evidence>
<evidence type="ECO:0000256" key="2">
    <source>
        <dbReference type="ARBA" id="ARBA00004584"/>
    </source>
</evidence>
<dbReference type="AlphaFoldDB" id="A0AA38LR53"/>
<dbReference type="InterPro" id="IPR038510">
    <property type="entry name" value="Spt4_sf"/>
</dbReference>
<comment type="similarity">
    <text evidence="3 8">Belongs to the SPT4 family.</text>
</comment>
<organism evidence="10 11">
    <name type="scientific">Dioszegia hungarica</name>
    <dbReference type="NCBI Taxonomy" id="4972"/>
    <lineage>
        <taxon>Eukaryota</taxon>
        <taxon>Fungi</taxon>
        <taxon>Dikarya</taxon>
        <taxon>Basidiomycota</taxon>
        <taxon>Agaricomycotina</taxon>
        <taxon>Tremellomycetes</taxon>
        <taxon>Tremellales</taxon>
        <taxon>Bulleribasidiaceae</taxon>
        <taxon>Dioszegia</taxon>
    </lineage>
</organism>
<keyword evidence="7" id="KW-0137">Centromere</keyword>
<dbReference type="SMART" id="SM01389">
    <property type="entry name" value="Spt4"/>
    <property type="match status" value="1"/>
</dbReference>
<sequence length="109" mass="12151">MAPRKNDLRACLICSILQDISEFNDDGCPNCEDVVEMKGSLERVIECTSVMWDGMICVIEPQESWVARWQRIGSRGLYAVRVTGVPPQDVIDAISSKGGVYRSRDAVED</sequence>
<dbReference type="Pfam" id="PF06093">
    <property type="entry name" value="Spt4"/>
    <property type="match status" value="1"/>
</dbReference>
<feature type="domain" description="Spt4/RpoE2 zinc finger" evidence="9">
    <location>
        <begin position="8"/>
        <end position="83"/>
    </location>
</feature>
<protein>
    <recommendedName>
        <fullName evidence="4 8">Transcription elongation factor SPT4</fullName>
    </recommendedName>
</protein>
<dbReference type="GO" id="GO:0006355">
    <property type="term" value="P:regulation of DNA-templated transcription"/>
    <property type="evidence" value="ECO:0007669"/>
    <property type="project" value="InterPro"/>
</dbReference>
<reference evidence="10" key="1">
    <citation type="journal article" date="2022" name="G3 (Bethesda)">
        <title>High quality genome of the basidiomycete yeast Dioszegia hungarica PDD-24b-2 isolated from cloud water.</title>
        <authorList>
            <person name="Jarrige D."/>
            <person name="Haridas S."/>
            <person name="Bleykasten-Grosshans C."/>
            <person name="Joly M."/>
            <person name="Nadalig T."/>
            <person name="Sancelme M."/>
            <person name="Vuilleumier S."/>
            <person name="Grigoriev I.V."/>
            <person name="Amato P."/>
            <person name="Bringel F."/>
        </authorList>
    </citation>
    <scope>NUCLEOTIDE SEQUENCE</scope>
    <source>
        <strain evidence="10">PDD-24b-2</strain>
    </source>
</reference>
<dbReference type="GO" id="GO:0000993">
    <property type="term" value="F:RNA polymerase II complex binding"/>
    <property type="evidence" value="ECO:0007669"/>
    <property type="project" value="TreeGrafter"/>
</dbReference>
<dbReference type="InterPro" id="IPR022800">
    <property type="entry name" value="Spt4/RpoE2_Znf"/>
</dbReference>
<dbReference type="GO" id="GO:0140673">
    <property type="term" value="P:transcription elongation-coupled chromatin remodeling"/>
    <property type="evidence" value="ECO:0007669"/>
    <property type="project" value="InterPro"/>
</dbReference>
<evidence type="ECO:0000256" key="4">
    <source>
        <dbReference type="ARBA" id="ARBA00020182"/>
    </source>
</evidence>
<evidence type="ECO:0000256" key="6">
    <source>
        <dbReference type="ARBA" id="ARBA00023242"/>
    </source>
</evidence>
<evidence type="ECO:0000256" key="3">
    <source>
        <dbReference type="ARBA" id="ARBA00010464"/>
    </source>
</evidence>
<dbReference type="InterPro" id="IPR009287">
    <property type="entry name" value="Spt4"/>
</dbReference>
<dbReference type="InterPro" id="IPR029040">
    <property type="entry name" value="RPABC4/Spt4"/>
</dbReference>
<dbReference type="PANTHER" id="PTHR12882">
    <property type="entry name" value="SUPPRESSOR OF TY 4"/>
    <property type="match status" value="1"/>
</dbReference>
<comment type="subcellular location">
    <subcellularLocation>
        <location evidence="2">Chromosome</location>
        <location evidence="2">Centromere</location>
    </subcellularLocation>
    <subcellularLocation>
        <location evidence="1 8">Nucleus</location>
    </subcellularLocation>
</comment>
<accession>A0AA38LR53</accession>
<dbReference type="GO" id="GO:0032044">
    <property type="term" value="C:DSIF complex"/>
    <property type="evidence" value="ECO:0007669"/>
    <property type="project" value="TreeGrafter"/>
</dbReference>
<dbReference type="CDD" id="cd07973">
    <property type="entry name" value="Spt4"/>
    <property type="match status" value="1"/>
</dbReference>
<evidence type="ECO:0000256" key="1">
    <source>
        <dbReference type="ARBA" id="ARBA00004123"/>
    </source>
</evidence>
<dbReference type="PIRSF" id="PIRSF025023">
    <property type="entry name" value="Spt4"/>
    <property type="match status" value="1"/>
</dbReference>
<keyword evidence="11" id="KW-1185">Reference proteome</keyword>
<evidence type="ECO:0000259" key="9">
    <source>
        <dbReference type="SMART" id="SM01389"/>
    </source>
</evidence>
<proteinExistence type="inferred from homology"/>
<dbReference type="GO" id="GO:0000775">
    <property type="term" value="C:chromosome, centromeric region"/>
    <property type="evidence" value="ECO:0007669"/>
    <property type="project" value="UniProtKB-SubCell"/>
</dbReference>
<dbReference type="PANTHER" id="PTHR12882:SF1">
    <property type="entry name" value="TRANSCRIPTION ELONGATION FACTOR SPT4"/>
    <property type="match status" value="1"/>
</dbReference>
<gene>
    <name evidence="10" type="ORF">MKK02DRAFT_17511</name>
</gene>
<comment type="caution">
    <text evidence="10">The sequence shown here is derived from an EMBL/GenBank/DDBJ whole genome shotgun (WGS) entry which is preliminary data.</text>
</comment>
<dbReference type="RefSeq" id="XP_052943764.1">
    <property type="nucleotide sequence ID" value="XM_053085801.1"/>
</dbReference>
<evidence type="ECO:0000256" key="7">
    <source>
        <dbReference type="ARBA" id="ARBA00023328"/>
    </source>
</evidence>
<dbReference type="SUPFAM" id="SSF63393">
    <property type="entry name" value="RNA polymerase subunits"/>
    <property type="match status" value="1"/>
</dbReference>
<dbReference type="EMBL" id="JAKWFO010000008">
    <property type="protein sequence ID" value="KAI9633987.1"/>
    <property type="molecule type" value="Genomic_DNA"/>
</dbReference>
<keyword evidence="6 8" id="KW-0539">Nucleus</keyword>
<name>A0AA38LR53_9TREE</name>
<comment type="function">
    <text evidence="8">The SPT4-SPT5 complex mediates both activation and inhibition of transcription elongation, and plays a role in pre-mRNA processing. This complex seems to be important for the stability of the RNA polymerase II elongation machinery on the chromatin template but not for the inherent ability of this machinery to translocate down the gene.</text>
</comment>
<keyword evidence="5 8" id="KW-0804">Transcription</keyword>